<evidence type="ECO:0000259" key="4">
    <source>
        <dbReference type="Pfam" id="PF01612"/>
    </source>
</evidence>
<gene>
    <name evidence="5" type="ORF">C2845_PM11G20030</name>
</gene>
<dbReference type="InterPro" id="IPR036397">
    <property type="entry name" value="RNaseH_sf"/>
</dbReference>
<dbReference type="PANTHER" id="PTHR13620">
    <property type="entry name" value="3-5 EXONUCLEASE"/>
    <property type="match status" value="1"/>
</dbReference>
<dbReference type="Gene3D" id="3.30.420.10">
    <property type="entry name" value="Ribonuclease H-like superfamily/Ribonuclease H"/>
    <property type="match status" value="1"/>
</dbReference>
<dbReference type="InterPro" id="IPR002562">
    <property type="entry name" value="3'-5'_exonuclease_dom"/>
</dbReference>
<dbReference type="GO" id="GO:0003676">
    <property type="term" value="F:nucleic acid binding"/>
    <property type="evidence" value="ECO:0007669"/>
    <property type="project" value="InterPro"/>
</dbReference>
<dbReference type="Proteomes" id="UP000275267">
    <property type="component" value="Unassembled WGS sequence"/>
</dbReference>
<evidence type="ECO:0000256" key="3">
    <source>
        <dbReference type="SAM" id="MobiDB-lite"/>
    </source>
</evidence>
<feature type="region of interest" description="Disordered" evidence="3">
    <location>
        <begin position="1"/>
        <end position="54"/>
    </location>
</feature>
<sequence>MSEDASKDAGGDGGANDWMSWPEMSRLGSWGDNSWTPAPEITPQIPPTGTPPTRHEWDSFQGELLLTTVTCDVAAAASYLEEIRGNPPQRCVIIGLDTEWKKLDGGAFTTAFLQLCVGIHVLVFQVLYANGGDLPAVLKRFLIEEDHIFTGAHIENDVKQLRDDFGIIISNSIDLQLVVRKAAPRYEYLSGPHPIFKVRSSSLEKITKAVLCLPHLRKSEIADQDNWHAWYLLPSQVNYTATDAYLSYEITKQLEIKDGYRF</sequence>
<reference evidence="6" key="1">
    <citation type="journal article" date="2019" name="Nat. Commun.">
        <title>The genome of broomcorn millet.</title>
        <authorList>
            <person name="Zou C."/>
            <person name="Miki D."/>
            <person name="Li D."/>
            <person name="Tang Q."/>
            <person name="Xiao L."/>
            <person name="Rajput S."/>
            <person name="Deng P."/>
            <person name="Jia W."/>
            <person name="Huang R."/>
            <person name="Zhang M."/>
            <person name="Sun Y."/>
            <person name="Hu J."/>
            <person name="Fu X."/>
            <person name="Schnable P.S."/>
            <person name="Li F."/>
            <person name="Zhang H."/>
            <person name="Feng B."/>
            <person name="Zhu X."/>
            <person name="Liu R."/>
            <person name="Schnable J.C."/>
            <person name="Zhu J.-K."/>
            <person name="Zhang H."/>
        </authorList>
    </citation>
    <scope>NUCLEOTIDE SEQUENCE [LARGE SCALE GENOMIC DNA]</scope>
</reference>
<accession>A0A3L6RVE2</accession>
<dbReference type="SUPFAM" id="SSF53098">
    <property type="entry name" value="Ribonuclease H-like"/>
    <property type="match status" value="1"/>
</dbReference>
<dbReference type="CDD" id="cd06141">
    <property type="entry name" value="WRN_exo"/>
    <property type="match status" value="1"/>
</dbReference>
<protein>
    <recommendedName>
        <fullName evidence="4">3'-5' exonuclease domain-containing protein</fullName>
    </recommendedName>
</protein>
<feature type="domain" description="3'-5' exonuclease" evidence="4">
    <location>
        <begin position="90"/>
        <end position="255"/>
    </location>
</feature>
<dbReference type="GO" id="GO:0008408">
    <property type="term" value="F:3'-5' exonuclease activity"/>
    <property type="evidence" value="ECO:0007669"/>
    <property type="project" value="InterPro"/>
</dbReference>
<organism evidence="5 6">
    <name type="scientific">Panicum miliaceum</name>
    <name type="common">Proso millet</name>
    <name type="synonym">Broomcorn millet</name>
    <dbReference type="NCBI Taxonomy" id="4540"/>
    <lineage>
        <taxon>Eukaryota</taxon>
        <taxon>Viridiplantae</taxon>
        <taxon>Streptophyta</taxon>
        <taxon>Embryophyta</taxon>
        <taxon>Tracheophyta</taxon>
        <taxon>Spermatophyta</taxon>
        <taxon>Magnoliopsida</taxon>
        <taxon>Liliopsida</taxon>
        <taxon>Poales</taxon>
        <taxon>Poaceae</taxon>
        <taxon>PACMAD clade</taxon>
        <taxon>Panicoideae</taxon>
        <taxon>Panicodae</taxon>
        <taxon>Paniceae</taxon>
        <taxon>Panicinae</taxon>
        <taxon>Panicum</taxon>
        <taxon>Panicum sect. Panicum</taxon>
    </lineage>
</organism>
<dbReference type="PANTHER" id="PTHR13620:SF121">
    <property type="entry name" value="EMB|CAB82946.1-RELATED"/>
    <property type="match status" value="1"/>
</dbReference>
<dbReference type="AlphaFoldDB" id="A0A3L6RVE2"/>
<dbReference type="EMBL" id="PQIB02000007">
    <property type="protein sequence ID" value="RLN09778.1"/>
    <property type="molecule type" value="Genomic_DNA"/>
</dbReference>
<keyword evidence="2" id="KW-0378">Hydrolase</keyword>
<keyword evidence="6" id="KW-1185">Reference proteome</keyword>
<dbReference type="InterPro" id="IPR051132">
    <property type="entry name" value="3-5_Exonuclease_domain"/>
</dbReference>
<evidence type="ECO:0000256" key="2">
    <source>
        <dbReference type="ARBA" id="ARBA00022801"/>
    </source>
</evidence>
<evidence type="ECO:0000313" key="5">
    <source>
        <dbReference type="EMBL" id="RLN09778.1"/>
    </source>
</evidence>
<dbReference type="GO" id="GO:0005634">
    <property type="term" value="C:nucleus"/>
    <property type="evidence" value="ECO:0007669"/>
    <property type="project" value="TreeGrafter"/>
</dbReference>
<dbReference type="STRING" id="4540.A0A3L6RVE2"/>
<keyword evidence="1" id="KW-0540">Nuclease</keyword>
<dbReference type="GO" id="GO:0005737">
    <property type="term" value="C:cytoplasm"/>
    <property type="evidence" value="ECO:0007669"/>
    <property type="project" value="TreeGrafter"/>
</dbReference>
<evidence type="ECO:0000256" key="1">
    <source>
        <dbReference type="ARBA" id="ARBA00022722"/>
    </source>
</evidence>
<feature type="compositionally biased region" description="Basic and acidic residues" evidence="3">
    <location>
        <begin position="1"/>
        <end position="10"/>
    </location>
</feature>
<dbReference type="OrthoDB" id="704983at2759"/>
<proteinExistence type="predicted"/>
<name>A0A3L6RVE2_PANMI</name>
<comment type="caution">
    <text evidence="5">The sequence shown here is derived from an EMBL/GenBank/DDBJ whole genome shotgun (WGS) entry which is preliminary data.</text>
</comment>
<dbReference type="Pfam" id="PF01612">
    <property type="entry name" value="DNA_pol_A_exo1"/>
    <property type="match status" value="1"/>
</dbReference>
<dbReference type="InterPro" id="IPR012337">
    <property type="entry name" value="RNaseH-like_sf"/>
</dbReference>
<dbReference type="GO" id="GO:0006139">
    <property type="term" value="P:nucleobase-containing compound metabolic process"/>
    <property type="evidence" value="ECO:0007669"/>
    <property type="project" value="InterPro"/>
</dbReference>
<evidence type="ECO:0000313" key="6">
    <source>
        <dbReference type="Proteomes" id="UP000275267"/>
    </source>
</evidence>